<organism evidence="2">
    <name type="scientific">Amblyomma aureolatum</name>
    <dbReference type="NCBI Taxonomy" id="187763"/>
    <lineage>
        <taxon>Eukaryota</taxon>
        <taxon>Metazoa</taxon>
        <taxon>Ecdysozoa</taxon>
        <taxon>Arthropoda</taxon>
        <taxon>Chelicerata</taxon>
        <taxon>Arachnida</taxon>
        <taxon>Acari</taxon>
        <taxon>Parasitiformes</taxon>
        <taxon>Ixodida</taxon>
        <taxon>Ixodoidea</taxon>
        <taxon>Ixodidae</taxon>
        <taxon>Amblyomminae</taxon>
        <taxon>Amblyomma</taxon>
    </lineage>
</organism>
<sequence length="114" mass="12485">KHYMKMLVTIAAAAAFAIFIGAETPPQGPPVETNPDCNVTDSNHTYRECTVKCQQDELIPLNDSQPCFLQNEQETTTEPIMIKRADAESAVHGICQEGSCVARTKDSVVFQAMP</sequence>
<dbReference type="AlphaFoldDB" id="A0A1E1X0F1"/>
<feature type="signal peptide" evidence="1">
    <location>
        <begin position="1"/>
        <end position="22"/>
    </location>
</feature>
<evidence type="ECO:0000256" key="1">
    <source>
        <dbReference type="SAM" id="SignalP"/>
    </source>
</evidence>
<keyword evidence="1" id="KW-0732">Signal</keyword>
<accession>A0A1E1X0F1</accession>
<feature type="non-terminal residue" evidence="2">
    <location>
        <position position="1"/>
    </location>
</feature>
<evidence type="ECO:0000313" key="2">
    <source>
        <dbReference type="EMBL" id="JAT92702.1"/>
    </source>
</evidence>
<proteinExistence type="evidence at transcript level"/>
<dbReference type="EMBL" id="GFAC01006486">
    <property type="protein sequence ID" value="JAT92702.1"/>
    <property type="molecule type" value="mRNA"/>
</dbReference>
<reference evidence="2" key="1">
    <citation type="journal article" date="2017" name="Front. Cell. Infect. Microbiol.">
        <title>The Distinct Transcriptional Response of the Midgut of Amblyomma sculptum and Amblyomma aureolatum Ticks to Rickettsia rickettsii Correlates to Their Differences in Susceptibility to Infection.</title>
        <authorList>
            <person name="Martins L.A."/>
            <person name="Galletti M.F.B.M."/>
            <person name="Ribeiro J.M."/>
            <person name="Fujita A."/>
            <person name="Costa F.B."/>
            <person name="Labruna M.B."/>
            <person name="Daffre S."/>
            <person name="Fogaca A.C."/>
        </authorList>
    </citation>
    <scope>NUCLEOTIDE SEQUENCE</scope>
</reference>
<protein>
    <submittedName>
        <fullName evidence="2">Putative secreted peptide</fullName>
    </submittedName>
</protein>
<name>A0A1E1X0F1_9ACAR</name>
<feature type="chain" id="PRO_5009115808" evidence="1">
    <location>
        <begin position="23"/>
        <end position="114"/>
    </location>
</feature>